<dbReference type="AlphaFoldDB" id="A0A401G2Y1"/>
<proteinExistence type="inferred from homology"/>
<dbReference type="InterPro" id="IPR000489">
    <property type="entry name" value="Pterin-binding_dom"/>
</dbReference>
<dbReference type="PROSITE" id="PS50972">
    <property type="entry name" value="PTERIN_BINDING"/>
    <property type="match status" value="1"/>
</dbReference>
<evidence type="ECO:0000259" key="4">
    <source>
        <dbReference type="PROSITE" id="PS50972"/>
    </source>
</evidence>
<organism evidence="5 6">
    <name type="scientific">Desulfonema ishimotonii</name>
    <dbReference type="NCBI Taxonomy" id="45657"/>
    <lineage>
        <taxon>Bacteria</taxon>
        <taxon>Pseudomonadati</taxon>
        <taxon>Thermodesulfobacteriota</taxon>
        <taxon>Desulfobacteria</taxon>
        <taxon>Desulfobacterales</taxon>
        <taxon>Desulfococcaceae</taxon>
        <taxon>Desulfonema</taxon>
    </lineage>
</organism>
<dbReference type="Gene3D" id="3.20.20.20">
    <property type="entry name" value="Dihydropteroate synthase-like"/>
    <property type="match status" value="1"/>
</dbReference>
<dbReference type="InterPro" id="IPR011005">
    <property type="entry name" value="Dihydropteroate_synth-like_sf"/>
</dbReference>
<accession>A0A401G2Y1</accession>
<gene>
    <name evidence="5" type="ORF">DENIS_4588</name>
</gene>
<dbReference type="Pfam" id="PF00809">
    <property type="entry name" value="Pterin_bind"/>
    <property type="match status" value="1"/>
</dbReference>
<evidence type="ECO:0000256" key="3">
    <source>
        <dbReference type="ARBA" id="ARBA00022679"/>
    </source>
</evidence>
<keyword evidence="3" id="KW-0808">Transferase</keyword>
<evidence type="ECO:0000313" key="6">
    <source>
        <dbReference type="Proteomes" id="UP000288096"/>
    </source>
</evidence>
<protein>
    <submittedName>
        <fullName evidence="5">Dihydropteroate synthase</fullName>
    </submittedName>
</protein>
<evidence type="ECO:0000313" key="5">
    <source>
        <dbReference type="EMBL" id="GBC63590.1"/>
    </source>
</evidence>
<dbReference type="SUPFAM" id="SSF51717">
    <property type="entry name" value="Dihydropteroate synthetase-like"/>
    <property type="match status" value="1"/>
</dbReference>
<keyword evidence="2" id="KW-0489">Methyltransferase</keyword>
<comment type="similarity">
    <text evidence="1">Belongs to the vitamin-B12 dependent methionine synthase family.</text>
</comment>
<dbReference type="EMBL" id="BEXT01000001">
    <property type="protein sequence ID" value="GBC63590.1"/>
    <property type="molecule type" value="Genomic_DNA"/>
</dbReference>
<dbReference type="OrthoDB" id="9775133at2"/>
<dbReference type="PANTHER" id="PTHR45833:SF2">
    <property type="entry name" value="BIFUNCTIONAL HOMOCYSTEINE S-METHYLTRANSFERASE_5,10-METHYLENETETRAHYDROFOLATE REDUCTASE"/>
    <property type="match status" value="1"/>
</dbReference>
<name>A0A401G2Y1_9BACT</name>
<dbReference type="Proteomes" id="UP000288096">
    <property type="component" value="Unassembled WGS sequence"/>
</dbReference>
<dbReference type="PANTHER" id="PTHR45833">
    <property type="entry name" value="METHIONINE SYNTHASE"/>
    <property type="match status" value="1"/>
</dbReference>
<evidence type="ECO:0000256" key="2">
    <source>
        <dbReference type="ARBA" id="ARBA00022603"/>
    </source>
</evidence>
<dbReference type="RefSeq" id="WP_124330642.1">
    <property type="nucleotide sequence ID" value="NZ_BEXT01000001.1"/>
</dbReference>
<reference evidence="6" key="2">
    <citation type="submission" date="2019-01" db="EMBL/GenBank/DDBJ databases">
        <title>Genome sequence of Desulfonema ishimotonii strain Tokyo 01.</title>
        <authorList>
            <person name="Fukui M."/>
        </authorList>
    </citation>
    <scope>NUCLEOTIDE SEQUENCE [LARGE SCALE GENOMIC DNA]</scope>
    <source>
        <strain evidence="6">Tokyo 01</strain>
    </source>
</reference>
<evidence type="ECO:0000256" key="1">
    <source>
        <dbReference type="ARBA" id="ARBA00010398"/>
    </source>
</evidence>
<feature type="domain" description="Pterin-binding" evidence="4">
    <location>
        <begin position="16"/>
        <end position="268"/>
    </location>
</feature>
<sequence>MAKMKDVLRPLNEGEFWVIGESLNVIGTEIGRAFKERDPKPIQAEALLQKEKGVDMIDINLGPAKKDGHELMPWVVETVQEVVDDIPLILDTSNIEAIRAALPKCKMPPMINSIMVRPARYEAMVPMAAEYNADFCALMWGPEGLPRDENERAALLVELMMVANEAGIENDQMWVDGIVTPVNIQQPQAISLMNFMDMLPEIMPGALSTCGVSNISSGVPDELRYVLNVTYTAMLCHHGMKSFIADCKDDITMDMAHGKRADILDVIKRIMDGENVDVNSVSEELQKYVKSANVILGKTLFSDSWLEV</sequence>
<dbReference type="GO" id="GO:0032259">
    <property type="term" value="P:methylation"/>
    <property type="evidence" value="ECO:0007669"/>
    <property type="project" value="UniProtKB-KW"/>
</dbReference>
<comment type="caution">
    <text evidence="5">The sequence shown here is derived from an EMBL/GenBank/DDBJ whole genome shotgun (WGS) entry which is preliminary data.</text>
</comment>
<dbReference type="GO" id="GO:0005829">
    <property type="term" value="C:cytosol"/>
    <property type="evidence" value="ECO:0007669"/>
    <property type="project" value="TreeGrafter"/>
</dbReference>
<dbReference type="InterPro" id="IPR050554">
    <property type="entry name" value="Met_Synthase/Corrinoid"/>
</dbReference>
<dbReference type="GO" id="GO:0008705">
    <property type="term" value="F:methionine synthase activity"/>
    <property type="evidence" value="ECO:0007669"/>
    <property type="project" value="TreeGrafter"/>
</dbReference>
<dbReference type="GO" id="GO:0042558">
    <property type="term" value="P:pteridine-containing compound metabolic process"/>
    <property type="evidence" value="ECO:0007669"/>
    <property type="project" value="InterPro"/>
</dbReference>
<keyword evidence="6" id="KW-1185">Reference proteome</keyword>
<reference evidence="6" key="1">
    <citation type="submission" date="2017-11" db="EMBL/GenBank/DDBJ databases">
        <authorList>
            <person name="Watanabe M."/>
            <person name="Kojima H."/>
        </authorList>
    </citation>
    <scope>NUCLEOTIDE SEQUENCE [LARGE SCALE GENOMIC DNA]</scope>
    <source>
        <strain evidence="6">Tokyo 01</strain>
    </source>
</reference>